<accession>A0A2S0PCP1</accession>
<evidence type="ECO:0000313" key="5">
    <source>
        <dbReference type="EMBL" id="AVY95149.1"/>
    </source>
</evidence>
<proteinExistence type="predicted"/>
<reference evidence="5 6" key="1">
    <citation type="submission" date="2018-04" db="EMBL/GenBank/DDBJ databases">
        <title>Denitrifier Microvirgula.</title>
        <authorList>
            <person name="Anderson E."/>
            <person name="Jang J."/>
            <person name="Ishii S."/>
        </authorList>
    </citation>
    <scope>NUCLEOTIDE SEQUENCE [LARGE SCALE GENOMIC DNA]</scope>
    <source>
        <strain evidence="5 6">BE2.4</strain>
    </source>
</reference>
<keyword evidence="1" id="KW-0805">Transcription regulation</keyword>
<dbReference type="GO" id="GO:0003700">
    <property type="term" value="F:DNA-binding transcription factor activity"/>
    <property type="evidence" value="ECO:0007669"/>
    <property type="project" value="InterPro"/>
</dbReference>
<dbReference type="PROSITE" id="PS00041">
    <property type="entry name" value="HTH_ARAC_FAMILY_1"/>
    <property type="match status" value="1"/>
</dbReference>
<sequence length="349" mass="38112">MDNPGPAFPPCPAHRNYCMTSPETTPRLVSGSQIIRLSGLVGSGYRFNQPGLAADVPVLAGDFRVARLRPGLVAHCTQVENLHSMTSQVLLEPGLKFSLLLDGQADVAFGHRRFQFGPHRDGRGRLRHECTLLSLAEPDLFVRRARRGGSERKVSLTLSPQWLAQAGVDSDDVIRTFCREHLSVRSWVPSASLVALATQMLCPPPGSTLMQNLYLESRAIDLVAEALAVLGQPLPAAPGRLRPREYARLLDLADYLDQHLDDALSLDAIAREAGLNVTSLQRQFRAAFGCTVFGYLRQRKLLAARTALEKHGVSVGEAAHLAGYSSAANFATAYKRAFGMPPKLSRTRI</sequence>
<dbReference type="PANTHER" id="PTHR47893:SF1">
    <property type="entry name" value="REGULATORY PROTEIN PCHR"/>
    <property type="match status" value="1"/>
</dbReference>
<evidence type="ECO:0000256" key="2">
    <source>
        <dbReference type="ARBA" id="ARBA00023125"/>
    </source>
</evidence>
<dbReference type="PANTHER" id="PTHR47893">
    <property type="entry name" value="REGULATORY PROTEIN PCHR"/>
    <property type="match status" value="1"/>
</dbReference>
<evidence type="ECO:0000256" key="3">
    <source>
        <dbReference type="ARBA" id="ARBA00023163"/>
    </source>
</evidence>
<evidence type="ECO:0000259" key="4">
    <source>
        <dbReference type="PROSITE" id="PS01124"/>
    </source>
</evidence>
<gene>
    <name evidence="5" type="ORF">DAI18_14670</name>
</gene>
<organism evidence="5 6">
    <name type="scientific">Microvirgula aerodenitrificans</name>
    <dbReference type="NCBI Taxonomy" id="57480"/>
    <lineage>
        <taxon>Bacteria</taxon>
        <taxon>Pseudomonadati</taxon>
        <taxon>Pseudomonadota</taxon>
        <taxon>Betaproteobacteria</taxon>
        <taxon>Neisseriales</taxon>
        <taxon>Aquaspirillaceae</taxon>
        <taxon>Microvirgula</taxon>
    </lineage>
</organism>
<dbReference type="InterPro" id="IPR053142">
    <property type="entry name" value="PchR_regulatory_protein"/>
</dbReference>
<dbReference type="Proteomes" id="UP000244173">
    <property type="component" value="Chromosome"/>
</dbReference>
<dbReference type="GO" id="GO:0043565">
    <property type="term" value="F:sequence-specific DNA binding"/>
    <property type="evidence" value="ECO:0007669"/>
    <property type="project" value="InterPro"/>
</dbReference>
<dbReference type="PROSITE" id="PS01124">
    <property type="entry name" value="HTH_ARAC_FAMILY_2"/>
    <property type="match status" value="1"/>
</dbReference>
<dbReference type="InterPro" id="IPR009057">
    <property type="entry name" value="Homeodomain-like_sf"/>
</dbReference>
<dbReference type="STRING" id="1122240.GCA_000620105_03538"/>
<keyword evidence="2" id="KW-0238">DNA-binding</keyword>
<dbReference type="InterPro" id="IPR018062">
    <property type="entry name" value="HTH_AraC-typ_CS"/>
</dbReference>
<name>A0A2S0PCP1_9NEIS</name>
<dbReference type="AlphaFoldDB" id="A0A2S0PCP1"/>
<protein>
    <submittedName>
        <fullName evidence="5">AraC family transcriptional regulator</fullName>
    </submittedName>
</protein>
<dbReference type="KEGG" id="maer:DAI18_14670"/>
<feature type="domain" description="HTH araC/xylS-type" evidence="4">
    <location>
        <begin position="250"/>
        <end position="348"/>
    </location>
</feature>
<keyword evidence="3" id="KW-0804">Transcription</keyword>
<dbReference type="Gene3D" id="1.10.10.60">
    <property type="entry name" value="Homeodomain-like"/>
    <property type="match status" value="1"/>
</dbReference>
<dbReference type="InterPro" id="IPR018060">
    <property type="entry name" value="HTH_AraC"/>
</dbReference>
<dbReference type="SMART" id="SM00342">
    <property type="entry name" value="HTH_ARAC"/>
    <property type="match status" value="1"/>
</dbReference>
<dbReference type="SUPFAM" id="SSF46689">
    <property type="entry name" value="Homeodomain-like"/>
    <property type="match status" value="2"/>
</dbReference>
<dbReference type="EMBL" id="CP028519">
    <property type="protein sequence ID" value="AVY95149.1"/>
    <property type="molecule type" value="Genomic_DNA"/>
</dbReference>
<dbReference type="Pfam" id="PF12833">
    <property type="entry name" value="HTH_18"/>
    <property type="match status" value="1"/>
</dbReference>
<keyword evidence="6" id="KW-1185">Reference proteome</keyword>
<evidence type="ECO:0000313" key="6">
    <source>
        <dbReference type="Proteomes" id="UP000244173"/>
    </source>
</evidence>
<evidence type="ECO:0000256" key="1">
    <source>
        <dbReference type="ARBA" id="ARBA00023015"/>
    </source>
</evidence>